<sequence length="459" mass="52987">MGEFIKYKGFELAFSWGGWSVKYLVAFYLCLPLLAYFILPFFTAKRTLSGNRKSIAIIVLGDLGHSPRMCYHSLSFSKLNYYVSLCGYLQSEPSDEILEDVNIDIKAIPMVENHGLPFLLFAIEKICMQVVSLFSLLFELRGIDYIMIQNPPSMPLLLISMIFVKLFSRNTKIIIDWHNLNYSILNLKYNNENHPLVRFLKLYEMILGRFAFYNLTVTKRMKRFLVSDFGMNSKKISTLHDRPASSFKPLQELETTKMDILNSHPLFQDITGVDKYKILVSSTSFTPDEDFNILLDALKYYDSSEKNEPLLLIVTGKGPLKQAFRERVKDLRFLKKVIVKTAWLSVEDYPVVLAIADLGISLHTSSSGIDLPMKVVDFFGCGIPVISLDFPAIDELVKHDYNGVVVTGKDQAKVIWQHLEHLFRDQEKLNRLKNGAIEESHTRWNENWNRVMKPRFEFE</sequence>
<evidence type="ECO:0000313" key="2">
    <source>
        <dbReference type="Proteomes" id="UP001241377"/>
    </source>
</evidence>
<dbReference type="Proteomes" id="UP001241377">
    <property type="component" value="Unassembled WGS sequence"/>
</dbReference>
<protein>
    <submittedName>
        <fullName evidence="1">Uncharacterized protein</fullName>
    </submittedName>
</protein>
<dbReference type="EMBL" id="JASBWR010000069">
    <property type="protein sequence ID" value="KAJ9099539.1"/>
    <property type="molecule type" value="Genomic_DNA"/>
</dbReference>
<name>A0ACC2VKN2_9TREE</name>
<organism evidence="1 2">
    <name type="scientific">Naganishia cerealis</name>
    <dbReference type="NCBI Taxonomy" id="610337"/>
    <lineage>
        <taxon>Eukaryota</taxon>
        <taxon>Fungi</taxon>
        <taxon>Dikarya</taxon>
        <taxon>Basidiomycota</taxon>
        <taxon>Agaricomycotina</taxon>
        <taxon>Tremellomycetes</taxon>
        <taxon>Filobasidiales</taxon>
        <taxon>Filobasidiaceae</taxon>
        <taxon>Naganishia</taxon>
    </lineage>
</organism>
<keyword evidence="2" id="KW-1185">Reference proteome</keyword>
<proteinExistence type="predicted"/>
<gene>
    <name evidence="1" type="ORF">QFC19_005964</name>
</gene>
<accession>A0ACC2VKN2</accession>
<comment type="caution">
    <text evidence="1">The sequence shown here is derived from an EMBL/GenBank/DDBJ whole genome shotgun (WGS) entry which is preliminary data.</text>
</comment>
<evidence type="ECO:0000313" key="1">
    <source>
        <dbReference type="EMBL" id="KAJ9099539.1"/>
    </source>
</evidence>
<reference evidence="1" key="1">
    <citation type="submission" date="2023-04" db="EMBL/GenBank/DDBJ databases">
        <title>Draft Genome sequencing of Naganishia species isolated from polar environments using Oxford Nanopore Technology.</title>
        <authorList>
            <person name="Leo P."/>
            <person name="Venkateswaran K."/>
        </authorList>
    </citation>
    <scope>NUCLEOTIDE SEQUENCE</scope>
    <source>
        <strain evidence="1">MNA-CCFEE 5261</strain>
    </source>
</reference>